<proteinExistence type="predicted"/>
<protein>
    <recommendedName>
        <fullName evidence="1">DJ-1/PfpI domain-containing protein</fullName>
    </recommendedName>
</protein>
<evidence type="ECO:0000313" key="3">
    <source>
        <dbReference type="Proteomes" id="UP000292580"/>
    </source>
</evidence>
<gene>
    <name evidence="2" type="ORF">CUJ86_04115</name>
</gene>
<dbReference type="PANTHER" id="PTHR48094">
    <property type="entry name" value="PROTEIN/NUCLEIC ACID DEGLYCASE DJ-1-RELATED"/>
    <property type="match status" value="1"/>
</dbReference>
<dbReference type="InterPro" id="IPR002818">
    <property type="entry name" value="DJ-1/PfpI"/>
</dbReference>
<evidence type="ECO:0000313" key="2">
    <source>
        <dbReference type="EMBL" id="TAJ44513.1"/>
    </source>
</evidence>
<feature type="domain" description="DJ-1/PfpI" evidence="1">
    <location>
        <begin position="1"/>
        <end position="167"/>
    </location>
</feature>
<comment type="caution">
    <text evidence="2">The sequence shown here is derived from an EMBL/GenBank/DDBJ whole genome shotgun (WGS) entry which is preliminary data.</text>
</comment>
<accession>A0A483CT60</accession>
<dbReference type="Gene3D" id="3.40.50.880">
    <property type="match status" value="1"/>
</dbReference>
<dbReference type="GO" id="GO:0005737">
    <property type="term" value="C:cytoplasm"/>
    <property type="evidence" value="ECO:0007669"/>
    <property type="project" value="TreeGrafter"/>
</dbReference>
<evidence type="ECO:0000259" key="1">
    <source>
        <dbReference type="Pfam" id="PF01965"/>
    </source>
</evidence>
<dbReference type="AlphaFoldDB" id="A0A483CT60"/>
<sequence length="170" mass="17721">MKILCAIAPARFRDEELLVPQQTFSDADVETVVASTHTGTCEGMIGATAEATVSFADVSPADYNAIVVVGGIGAQDVLWNDAELKRLVQEFNGAGKVVAAICLSPVVLARAGILPGREATVFRSPASIREIEKGGARLSERPVVTDGNVVTADGPSAAEEFARAILSLLL</sequence>
<keyword evidence="3" id="KW-1185">Reference proteome</keyword>
<dbReference type="InterPro" id="IPR029062">
    <property type="entry name" value="Class_I_gatase-like"/>
</dbReference>
<dbReference type="Proteomes" id="UP000292580">
    <property type="component" value="Unassembled WGS sequence"/>
</dbReference>
<dbReference type="OrthoDB" id="82036at2157"/>
<name>A0A483CT60_9EURY</name>
<dbReference type="RefSeq" id="WP_130646302.1">
    <property type="nucleotide sequence ID" value="NZ_PGCL01000002.1"/>
</dbReference>
<dbReference type="InterPro" id="IPR050325">
    <property type="entry name" value="Prot/Nucl_acid_deglycase"/>
</dbReference>
<dbReference type="PANTHER" id="PTHR48094:SF12">
    <property type="entry name" value="PARKINSON DISEASE PROTEIN 7 HOMOLOG"/>
    <property type="match status" value="1"/>
</dbReference>
<dbReference type="CDD" id="cd03135">
    <property type="entry name" value="GATase1_DJ-1"/>
    <property type="match status" value="1"/>
</dbReference>
<dbReference type="Pfam" id="PF01965">
    <property type="entry name" value="DJ-1_PfpI"/>
    <property type="match status" value="1"/>
</dbReference>
<reference evidence="2 3" key="1">
    <citation type="submission" date="2017-11" db="EMBL/GenBank/DDBJ databases">
        <title>Isolation and Characterization of Methanofollis Species from Methane Seep Offshore SW Taiwan.</title>
        <authorList>
            <person name="Teng N.-H."/>
            <person name="Lai M.-C."/>
            <person name="Chen S.-C."/>
        </authorList>
    </citation>
    <scope>NUCLEOTIDE SEQUENCE [LARGE SCALE GENOMIC DNA]</scope>
    <source>
        <strain evidence="2 3">FWC-SCC2</strain>
    </source>
</reference>
<dbReference type="SUPFAM" id="SSF52317">
    <property type="entry name" value="Class I glutamine amidotransferase-like"/>
    <property type="match status" value="1"/>
</dbReference>
<organism evidence="2 3">
    <name type="scientific">Methanofollis fontis</name>
    <dbReference type="NCBI Taxonomy" id="2052832"/>
    <lineage>
        <taxon>Archaea</taxon>
        <taxon>Methanobacteriati</taxon>
        <taxon>Methanobacteriota</taxon>
        <taxon>Stenosarchaea group</taxon>
        <taxon>Methanomicrobia</taxon>
        <taxon>Methanomicrobiales</taxon>
        <taxon>Methanomicrobiaceae</taxon>
        <taxon>Methanofollis</taxon>
    </lineage>
</organism>
<dbReference type="EMBL" id="PGCL01000002">
    <property type="protein sequence ID" value="TAJ44513.1"/>
    <property type="molecule type" value="Genomic_DNA"/>
</dbReference>